<gene>
    <name evidence="1" type="ORF">SAMN02745975_00181</name>
</gene>
<dbReference type="STRING" id="1121919.SAMN02745975_00181"/>
<sequence length="41" mass="4454">MKSPSAVREVLRLPCSRRTVALGKTIIEGVNFVLAGKVFPI</sequence>
<accession>A0A1M6C7J5</accession>
<protein>
    <submittedName>
        <fullName evidence="1">Uncharacterized protein</fullName>
    </submittedName>
</protein>
<dbReference type="EMBL" id="FQZV01000003">
    <property type="protein sequence ID" value="SHI56764.1"/>
    <property type="molecule type" value="Genomic_DNA"/>
</dbReference>
<dbReference type="AlphaFoldDB" id="A0A1M6C7J5"/>
<keyword evidence="2" id="KW-1185">Reference proteome</keyword>
<dbReference type="Proteomes" id="UP000184536">
    <property type="component" value="Unassembled WGS sequence"/>
</dbReference>
<evidence type="ECO:0000313" key="1">
    <source>
        <dbReference type="EMBL" id="SHI56764.1"/>
    </source>
</evidence>
<proteinExistence type="predicted"/>
<organism evidence="1 2">
    <name type="scientific">Geosporobacter subterraneus DSM 17957</name>
    <dbReference type="NCBI Taxonomy" id="1121919"/>
    <lineage>
        <taxon>Bacteria</taxon>
        <taxon>Bacillati</taxon>
        <taxon>Bacillota</taxon>
        <taxon>Clostridia</taxon>
        <taxon>Peptostreptococcales</taxon>
        <taxon>Thermotaleaceae</taxon>
        <taxon>Geosporobacter</taxon>
    </lineage>
</organism>
<name>A0A1M6C7J5_9FIRM</name>
<evidence type="ECO:0000313" key="2">
    <source>
        <dbReference type="Proteomes" id="UP000184536"/>
    </source>
</evidence>
<reference evidence="2" key="1">
    <citation type="submission" date="2016-11" db="EMBL/GenBank/DDBJ databases">
        <authorList>
            <person name="Varghese N."/>
            <person name="Submissions S."/>
        </authorList>
    </citation>
    <scope>NUCLEOTIDE SEQUENCE [LARGE SCALE GENOMIC DNA]</scope>
    <source>
        <strain evidence="2">DSM 17957</strain>
    </source>
</reference>